<dbReference type="AlphaFoldDB" id="A0A139H8U6"/>
<feature type="domain" description="Protein kinase" evidence="6">
    <location>
        <begin position="1"/>
        <end position="207"/>
    </location>
</feature>
<keyword evidence="2" id="KW-0808">Transferase</keyword>
<keyword evidence="8" id="KW-1185">Reference proteome</keyword>
<keyword evidence="4" id="KW-0418">Kinase</keyword>
<evidence type="ECO:0000256" key="5">
    <source>
        <dbReference type="ARBA" id="ARBA00022840"/>
    </source>
</evidence>
<evidence type="ECO:0000256" key="2">
    <source>
        <dbReference type="ARBA" id="ARBA00022679"/>
    </source>
</evidence>
<accession>A0A139H8U6</accession>
<comment type="caution">
    <text evidence="7">The sequence shown here is derived from an EMBL/GenBank/DDBJ whole genome shotgun (WGS) entry which is preliminary data.</text>
</comment>
<evidence type="ECO:0000313" key="8">
    <source>
        <dbReference type="Proteomes" id="UP000070133"/>
    </source>
</evidence>
<dbReference type="PROSITE" id="PS50011">
    <property type="entry name" value="PROTEIN_KINASE_DOM"/>
    <property type="match status" value="1"/>
</dbReference>
<dbReference type="PANTHER" id="PTHR24058">
    <property type="entry name" value="DUAL SPECIFICITY PROTEIN KINASE"/>
    <property type="match status" value="1"/>
</dbReference>
<dbReference type="InterPro" id="IPR050494">
    <property type="entry name" value="Ser_Thr_dual-spec_kinase"/>
</dbReference>
<dbReference type="GO" id="GO:0005524">
    <property type="term" value="F:ATP binding"/>
    <property type="evidence" value="ECO:0007669"/>
    <property type="project" value="UniProtKB-KW"/>
</dbReference>
<protein>
    <recommendedName>
        <fullName evidence="6">Protein kinase domain-containing protein</fullName>
    </recommendedName>
</protein>
<keyword evidence="5" id="KW-0067">ATP-binding</keyword>
<dbReference type="InterPro" id="IPR000719">
    <property type="entry name" value="Prot_kinase_dom"/>
</dbReference>
<dbReference type="STRING" id="321146.A0A139H8U6"/>
<dbReference type="SMART" id="SM00220">
    <property type="entry name" value="S_TKc"/>
    <property type="match status" value="1"/>
</dbReference>
<name>A0A139H8U6_9PEZI</name>
<dbReference type="GO" id="GO:0004674">
    <property type="term" value="F:protein serine/threonine kinase activity"/>
    <property type="evidence" value="ECO:0007669"/>
    <property type="project" value="UniProtKB-KW"/>
</dbReference>
<evidence type="ECO:0000313" key="7">
    <source>
        <dbReference type="EMBL" id="KXS98865.1"/>
    </source>
</evidence>
<dbReference type="SUPFAM" id="SSF56112">
    <property type="entry name" value="Protein kinase-like (PK-like)"/>
    <property type="match status" value="1"/>
</dbReference>
<dbReference type="Gene3D" id="1.10.510.10">
    <property type="entry name" value="Transferase(Phosphotransferase) domain 1"/>
    <property type="match status" value="1"/>
</dbReference>
<sequence>MSDIEHFRAIEEEEAVEPSLPVEDGSHPVYLSRGNPVSMLQLTLDPVLTDFGSSRSALQVNKDWWMPDTHRAPEILMGVAWDAQVDVWSIGIMALELLEGRNLFNPIDKAHKHYVLPLALSQYISYMGLPPLWMIRQSNNTVIKTFFNAEGHWIAEPPILEASLNDFVTSIEDCREKALFLDFINKILQWDPAKRGQSAHLFCHEWLVGPEPNGANGQ</sequence>
<dbReference type="OrthoDB" id="5979581at2759"/>
<organism evidence="7 8">
    <name type="scientific">Pseudocercospora eumusae</name>
    <dbReference type="NCBI Taxonomy" id="321146"/>
    <lineage>
        <taxon>Eukaryota</taxon>
        <taxon>Fungi</taxon>
        <taxon>Dikarya</taxon>
        <taxon>Ascomycota</taxon>
        <taxon>Pezizomycotina</taxon>
        <taxon>Dothideomycetes</taxon>
        <taxon>Dothideomycetidae</taxon>
        <taxon>Mycosphaerellales</taxon>
        <taxon>Mycosphaerellaceae</taxon>
        <taxon>Pseudocercospora</taxon>
    </lineage>
</organism>
<dbReference type="EMBL" id="LFZN01000104">
    <property type="protein sequence ID" value="KXS98865.1"/>
    <property type="molecule type" value="Genomic_DNA"/>
</dbReference>
<gene>
    <name evidence="7" type="ORF">AC578_10848</name>
</gene>
<dbReference type="Proteomes" id="UP000070133">
    <property type="component" value="Unassembled WGS sequence"/>
</dbReference>
<dbReference type="Pfam" id="PF00069">
    <property type="entry name" value="Pkinase"/>
    <property type="match status" value="1"/>
</dbReference>
<keyword evidence="1" id="KW-0723">Serine/threonine-protein kinase</keyword>
<evidence type="ECO:0000256" key="4">
    <source>
        <dbReference type="ARBA" id="ARBA00022777"/>
    </source>
</evidence>
<keyword evidence="3" id="KW-0547">Nucleotide-binding</keyword>
<evidence type="ECO:0000256" key="1">
    <source>
        <dbReference type="ARBA" id="ARBA00022527"/>
    </source>
</evidence>
<evidence type="ECO:0000256" key="3">
    <source>
        <dbReference type="ARBA" id="ARBA00022741"/>
    </source>
</evidence>
<evidence type="ECO:0000259" key="6">
    <source>
        <dbReference type="PROSITE" id="PS50011"/>
    </source>
</evidence>
<proteinExistence type="predicted"/>
<reference evidence="7 8" key="1">
    <citation type="submission" date="2015-07" db="EMBL/GenBank/DDBJ databases">
        <title>Comparative genomics of the Sigatoka disease complex on banana suggests a link between parallel evolutionary changes in Pseudocercospora fijiensis and Pseudocercospora eumusae and increased virulence on the banana host.</title>
        <authorList>
            <person name="Chang T.-C."/>
            <person name="Salvucci A."/>
            <person name="Crous P.W."/>
            <person name="Stergiopoulos I."/>
        </authorList>
    </citation>
    <scope>NUCLEOTIDE SEQUENCE [LARGE SCALE GENOMIC DNA]</scope>
    <source>
        <strain evidence="7 8">CBS 114824</strain>
    </source>
</reference>
<dbReference type="InterPro" id="IPR011009">
    <property type="entry name" value="Kinase-like_dom_sf"/>
</dbReference>